<dbReference type="PROSITE" id="PS51384">
    <property type="entry name" value="FAD_FR"/>
    <property type="match status" value="1"/>
</dbReference>
<dbReference type="PROSITE" id="PS00197">
    <property type="entry name" value="2FE2S_FER_1"/>
    <property type="match status" value="1"/>
</dbReference>
<dbReference type="Pfam" id="PF01243">
    <property type="entry name" value="PNPOx_N"/>
    <property type="match status" value="1"/>
</dbReference>
<dbReference type="InterPro" id="IPR017938">
    <property type="entry name" value="Riboflavin_synthase-like_b-brl"/>
</dbReference>
<evidence type="ECO:0000259" key="2">
    <source>
        <dbReference type="PROSITE" id="PS51384"/>
    </source>
</evidence>
<evidence type="ECO:0008006" key="5">
    <source>
        <dbReference type="Google" id="ProtNLM"/>
    </source>
</evidence>
<dbReference type="InterPro" id="IPR012675">
    <property type="entry name" value="Beta-grasp_dom_sf"/>
</dbReference>
<feature type="domain" description="FAD-binding FR-type" evidence="2">
    <location>
        <begin position="349"/>
        <end position="457"/>
    </location>
</feature>
<dbReference type="Pfam" id="PF00175">
    <property type="entry name" value="NAD_binding_1"/>
    <property type="match status" value="1"/>
</dbReference>
<keyword evidence="4" id="KW-1185">Reference proteome</keyword>
<dbReference type="InterPro" id="IPR012349">
    <property type="entry name" value="Split_barrel_FMN-bd"/>
</dbReference>
<dbReference type="PROSITE" id="PS51085">
    <property type="entry name" value="2FE2S_FER_2"/>
    <property type="match status" value="1"/>
</dbReference>
<name>A0ABU1JMH1_9PROT</name>
<gene>
    <name evidence="3" type="ORF">E9232_002053</name>
</gene>
<dbReference type="InterPro" id="IPR011576">
    <property type="entry name" value="Pyridox_Oxase_N"/>
</dbReference>
<evidence type="ECO:0000259" key="1">
    <source>
        <dbReference type="PROSITE" id="PS51085"/>
    </source>
</evidence>
<sequence>MPDTIAFAPLAGWPHAEPAFHLGERAAQARVGISERMAQVGRRVIRGAMPDQHRDFFEMLPFVLVGSLDRDGRPWASILSGRPGFLQSPDPQTLTVAAQPAYGDPLGANLAAGAPIGLLGIQLETRRRNRMNGTIAERSEGGFTIRVGQSFGNCPQYIQARRPVFVAEPGSVGTPRPVRVEGPVLSPQAAALVAGADTFFIATRSAEAEGGSAPAEGVDVSHRGGRPGFVRVTEEGGQTVLTAPDFVGNFFFNTFGNLQVDPRAGLVFVDFDTGGVLSLTGTAEVIWDGPEVEAFAGAERLLRFRLGEGVWIEDAVPLRWSAPEPAAQLAETGTWAETARVAEAAGVRNTLRPFAVTRIVDESDSVRSFTLRPADGGGVVPHQAGQFLPIALDIPGQDRPVRRTYTLSDAPDGQAYRISVKRETGGTPGLASHWLHDHLKVGDTIRALAPRGDFTLDADSRRPVLLLSAGVGVTPMIAMLNQLIGRNLDRLRQPGRGIWFVHAARDGGEHPFAAHVEALAERAPALTVHVRYSRPRPQDVLGRHHDDTGHIDAALLRRLLPLDDYDVYLCGPAGFMRAMQQVLGELGVRPERIRTEAFAAAATPAPASAPPRPAAVTTAQVEFRASGRTADWDPAKGTLLDLAEAAGIDAPYSCRTGLCGTCATRVAEGEVTYAEPPAGTPRAGEALLCQAMPASGRVVLEL</sequence>
<dbReference type="SUPFAM" id="SSF54292">
    <property type="entry name" value="2Fe-2S ferredoxin-like"/>
    <property type="match status" value="1"/>
</dbReference>
<dbReference type="InterPro" id="IPR001433">
    <property type="entry name" value="OxRdtase_FAD/NAD-bd"/>
</dbReference>
<dbReference type="InterPro" id="IPR039261">
    <property type="entry name" value="FNR_nucleotide-bd"/>
</dbReference>
<comment type="caution">
    <text evidence="3">The sequence shown here is derived from an EMBL/GenBank/DDBJ whole genome shotgun (WGS) entry which is preliminary data.</text>
</comment>
<dbReference type="InterPro" id="IPR036010">
    <property type="entry name" value="2Fe-2S_ferredoxin-like_sf"/>
</dbReference>
<dbReference type="Gene3D" id="3.10.20.30">
    <property type="match status" value="1"/>
</dbReference>
<evidence type="ECO:0000313" key="4">
    <source>
        <dbReference type="Proteomes" id="UP001262410"/>
    </source>
</evidence>
<accession>A0ABU1JMH1</accession>
<dbReference type="PANTHER" id="PTHR42815:SF2">
    <property type="entry name" value="FAD-BINDING, PUTATIVE (AFU_ORTHOLOGUE AFUA_6G07600)-RELATED"/>
    <property type="match status" value="1"/>
</dbReference>
<dbReference type="PANTHER" id="PTHR42815">
    <property type="entry name" value="FAD-BINDING, PUTATIVE (AFU_ORTHOLOGUE AFUA_6G07600)-RELATED"/>
    <property type="match status" value="1"/>
</dbReference>
<dbReference type="CDD" id="cd06184">
    <property type="entry name" value="flavohem_like_fad_nad_binding"/>
    <property type="match status" value="1"/>
</dbReference>
<dbReference type="Pfam" id="PF00111">
    <property type="entry name" value="Fer2"/>
    <property type="match status" value="1"/>
</dbReference>
<organism evidence="3 4">
    <name type="scientific">Inquilinus ginsengisoli</name>
    <dbReference type="NCBI Taxonomy" id="363840"/>
    <lineage>
        <taxon>Bacteria</taxon>
        <taxon>Pseudomonadati</taxon>
        <taxon>Pseudomonadota</taxon>
        <taxon>Alphaproteobacteria</taxon>
        <taxon>Rhodospirillales</taxon>
        <taxon>Rhodospirillaceae</taxon>
        <taxon>Inquilinus</taxon>
    </lineage>
</organism>
<protein>
    <recommendedName>
        <fullName evidence="5">FAD-binding oxidoreductase</fullName>
    </recommendedName>
</protein>
<dbReference type="Gene3D" id="2.40.30.10">
    <property type="entry name" value="Translation factors"/>
    <property type="match status" value="1"/>
</dbReference>
<dbReference type="RefSeq" id="WP_309793822.1">
    <property type="nucleotide sequence ID" value="NZ_JAVDPW010000003.1"/>
</dbReference>
<evidence type="ECO:0000313" key="3">
    <source>
        <dbReference type="EMBL" id="MDR6289538.1"/>
    </source>
</evidence>
<dbReference type="EMBL" id="JAVDPW010000003">
    <property type="protein sequence ID" value="MDR6289538.1"/>
    <property type="molecule type" value="Genomic_DNA"/>
</dbReference>
<reference evidence="3 4" key="1">
    <citation type="submission" date="2023-07" db="EMBL/GenBank/DDBJ databases">
        <title>Sorghum-associated microbial communities from plants grown in Nebraska, USA.</title>
        <authorList>
            <person name="Schachtman D."/>
        </authorList>
    </citation>
    <scope>NUCLEOTIDE SEQUENCE [LARGE SCALE GENOMIC DNA]</scope>
    <source>
        <strain evidence="3 4">584</strain>
    </source>
</reference>
<proteinExistence type="predicted"/>
<dbReference type="InterPro" id="IPR006058">
    <property type="entry name" value="2Fe2S_fd_BS"/>
</dbReference>
<dbReference type="InterPro" id="IPR017927">
    <property type="entry name" value="FAD-bd_FR_type"/>
</dbReference>
<dbReference type="CDD" id="cd00207">
    <property type="entry name" value="fer2"/>
    <property type="match status" value="1"/>
</dbReference>
<dbReference type="InterPro" id="IPR001041">
    <property type="entry name" value="2Fe-2S_ferredoxin-type"/>
</dbReference>
<dbReference type="Gene3D" id="3.40.50.80">
    <property type="entry name" value="Nucleotide-binding domain of ferredoxin-NADP reductase (FNR) module"/>
    <property type="match status" value="1"/>
</dbReference>
<dbReference type="SUPFAM" id="SSF52343">
    <property type="entry name" value="Ferredoxin reductase-like, C-terminal NADP-linked domain"/>
    <property type="match status" value="1"/>
</dbReference>
<dbReference type="SUPFAM" id="SSF63380">
    <property type="entry name" value="Riboflavin synthase domain-like"/>
    <property type="match status" value="1"/>
</dbReference>
<dbReference type="PRINTS" id="PR00410">
    <property type="entry name" value="PHEHYDRXLASE"/>
</dbReference>
<dbReference type="SUPFAM" id="SSF50475">
    <property type="entry name" value="FMN-binding split barrel"/>
    <property type="match status" value="1"/>
</dbReference>
<dbReference type="Proteomes" id="UP001262410">
    <property type="component" value="Unassembled WGS sequence"/>
</dbReference>
<feature type="domain" description="2Fe-2S ferredoxin-type" evidence="1">
    <location>
        <begin position="619"/>
        <end position="702"/>
    </location>
</feature>
<dbReference type="Gene3D" id="2.30.110.10">
    <property type="entry name" value="Electron Transport, Fmn-binding Protein, Chain A"/>
    <property type="match status" value="1"/>
</dbReference>